<dbReference type="PROSITE" id="PS50011">
    <property type="entry name" value="PROTEIN_KINASE_DOM"/>
    <property type="match status" value="1"/>
</dbReference>
<gene>
    <name evidence="12" type="ORF">ACFSJ0_26370</name>
</gene>
<feature type="region of interest" description="Disordered" evidence="9">
    <location>
        <begin position="274"/>
        <end position="328"/>
    </location>
</feature>
<proteinExistence type="predicted"/>
<dbReference type="PANTHER" id="PTHR43671:SF98">
    <property type="entry name" value="SERINE_THREONINE-PROTEIN KINASE NEK11"/>
    <property type="match status" value="1"/>
</dbReference>
<dbReference type="InterPro" id="IPR000719">
    <property type="entry name" value="Prot_kinase_dom"/>
</dbReference>
<sequence>MTVTEKVRGYRLQERAGQDGPWSAYLATADRDGTSVLLRTLACRRVDKRRLKPLLRGFRFPDALAAHPNVIPVLDLGTTTDGRPYLVTPLPGGCTLAERPGRSLPAPPAEALRIARAVASALAATHAAGGVHGDLRPENVVLPEHGEPALTGYGMSGLMSLAELPDGTSVSVHTPPELLEGRSASPASDVYSFGSMLYELLAGRPAFALDGPDTSARFVFGVLSEEPPPLAHRNLPADLVTAVHQAMSKTPDARPTAADLADRFAQTALLAAPQSLLPPPHPEPGPPSSPTGSGLSYAGPPLVAGLSHTGPGPQPGVSQTGSSMPVAAEASVPRALVWTVDPDRSASLPAPPRPLYPSSYQPQQGTAEPQAPAESRRRSKKVPLFIAGTSGLAVLIGAASVAAAMNGRPPTPPRITLEPQSATTGGAAPATTGGAVPTTTRGAAPTTTGDAVPTTTANPPSALPSTGPSIARPAKTLDAAAMSAQRPKDLTLVTDNGSTVTLSWKQQRKSDFPMVIQQSPGDRLTSMRSGSRTFTVAGLDAATGYCFKVGTVVRLGQPSSVAWSPSLCIRGAVETDPGSQDEQVQPPIVLPLATPPT</sequence>
<keyword evidence="2 12" id="KW-0723">Serine/threonine-protein kinase</keyword>
<dbReference type="RefSeq" id="WP_219527041.1">
    <property type="nucleotide sequence ID" value="NZ_JAHKRM010000001.1"/>
</dbReference>
<dbReference type="PANTHER" id="PTHR43671">
    <property type="entry name" value="SERINE/THREONINE-PROTEIN KINASE NEK"/>
    <property type="match status" value="1"/>
</dbReference>
<evidence type="ECO:0000256" key="7">
    <source>
        <dbReference type="ARBA" id="ARBA00047899"/>
    </source>
</evidence>
<keyword evidence="10" id="KW-1133">Transmembrane helix</keyword>
<evidence type="ECO:0000256" key="3">
    <source>
        <dbReference type="ARBA" id="ARBA00022679"/>
    </source>
</evidence>
<dbReference type="InterPro" id="IPR050660">
    <property type="entry name" value="NEK_Ser/Thr_kinase"/>
</dbReference>
<evidence type="ECO:0000256" key="5">
    <source>
        <dbReference type="ARBA" id="ARBA00022777"/>
    </source>
</evidence>
<keyword evidence="10" id="KW-0472">Membrane</keyword>
<keyword evidence="13" id="KW-1185">Reference proteome</keyword>
<comment type="caution">
    <text evidence="12">The sequence shown here is derived from an EMBL/GenBank/DDBJ whole genome shotgun (WGS) entry which is preliminary data.</text>
</comment>
<feature type="compositionally biased region" description="Low complexity" evidence="9">
    <location>
        <begin position="422"/>
        <end position="457"/>
    </location>
</feature>
<name>A0ABW4GHL2_9ACTN</name>
<evidence type="ECO:0000256" key="10">
    <source>
        <dbReference type="SAM" id="Phobius"/>
    </source>
</evidence>
<evidence type="ECO:0000256" key="1">
    <source>
        <dbReference type="ARBA" id="ARBA00012513"/>
    </source>
</evidence>
<dbReference type="EMBL" id="JBHUCM010000019">
    <property type="protein sequence ID" value="MFD1540607.1"/>
    <property type="molecule type" value="Genomic_DNA"/>
</dbReference>
<keyword evidence="6" id="KW-0067">ATP-binding</keyword>
<evidence type="ECO:0000256" key="2">
    <source>
        <dbReference type="ARBA" id="ARBA00022527"/>
    </source>
</evidence>
<feature type="region of interest" description="Disordered" evidence="9">
    <location>
        <begin position="343"/>
        <end position="379"/>
    </location>
</feature>
<evidence type="ECO:0000313" key="12">
    <source>
        <dbReference type="EMBL" id="MFD1540607.1"/>
    </source>
</evidence>
<protein>
    <recommendedName>
        <fullName evidence="1">non-specific serine/threonine protein kinase</fullName>
        <ecNumber evidence="1">2.7.11.1</ecNumber>
    </recommendedName>
</protein>
<comment type="catalytic activity">
    <reaction evidence="8">
        <text>L-seryl-[protein] + ATP = O-phospho-L-seryl-[protein] + ADP + H(+)</text>
        <dbReference type="Rhea" id="RHEA:17989"/>
        <dbReference type="Rhea" id="RHEA-COMP:9863"/>
        <dbReference type="Rhea" id="RHEA-COMP:11604"/>
        <dbReference type="ChEBI" id="CHEBI:15378"/>
        <dbReference type="ChEBI" id="CHEBI:29999"/>
        <dbReference type="ChEBI" id="CHEBI:30616"/>
        <dbReference type="ChEBI" id="CHEBI:83421"/>
        <dbReference type="ChEBI" id="CHEBI:456216"/>
        <dbReference type="EC" id="2.7.11.1"/>
    </reaction>
</comment>
<evidence type="ECO:0000256" key="8">
    <source>
        <dbReference type="ARBA" id="ARBA00048679"/>
    </source>
</evidence>
<feature type="region of interest" description="Disordered" evidence="9">
    <location>
        <begin position="407"/>
        <end position="471"/>
    </location>
</feature>
<keyword evidence="4" id="KW-0547">Nucleotide-binding</keyword>
<comment type="catalytic activity">
    <reaction evidence="7">
        <text>L-threonyl-[protein] + ATP = O-phospho-L-threonyl-[protein] + ADP + H(+)</text>
        <dbReference type="Rhea" id="RHEA:46608"/>
        <dbReference type="Rhea" id="RHEA-COMP:11060"/>
        <dbReference type="Rhea" id="RHEA-COMP:11605"/>
        <dbReference type="ChEBI" id="CHEBI:15378"/>
        <dbReference type="ChEBI" id="CHEBI:30013"/>
        <dbReference type="ChEBI" id="CHEBI:30616"/>
        <dbReference type="ChEBI" id="CHEBI:61977"/>
        <dbReference type="ChEBI" id="CHEBI:456216"/>
        <dbReference type="EC" id="2.7.11.1"/>
    </reaction>
</comment>
<reference evidence="13" key="1">
    <citation type="journal article" date="2019" name="Int. J. Syst. Evol. Microbiol.">
        <title>The Global Catalogue of Microorganisms (GCM) 10K type strain sequencing project: providing services to taxonomists for standard genome sequencing and annotation.</title>
        <authorList>
            <consortium name="The Broad Institute Genomics Platform"/>
            <consortium name="The Broad Institute Genome Sequencing Center for Infectious Disease"/>
            <person name="Wu L."/>
            <person name="Ma J."/>
        </authorList>
    </citation>
    <scope>NUCLEOTIDE SEQUENCE [LARGE SCALE GENOMIC DNA]</scope>
    <source>
        <strain evidence="13">CGMCC 1.15399</strain>
    </source>
</reference>
<feature type="domain" description="Protein kinase" evidence="11">
    <location>
        <begin position="10"/>
        <end position="269"/>
    </location>
</feature>
<feature type="region of interest" description="Disordered" evidence="9">
    <location>
        <begin position="574"/>
        <end position="597"/>
    </location>
</feature>
<organism evidence="12 13">
    <name type="scientific">Nonomuraea guangzhouensis</name>
    <dbReference type="NCBI Taxonomy" id="1291555"/>
    <lineage>
        <taxon>Bacteria</taxon>
        <taxon>Bacillati</taxon>
        <taxon>Actinomycetota</taxon>
        <taxon>Actinomycetes</taxon>
        <taxon>Streptosporangiales</taxon>
        <taxon>Streptosporangiaceae</taxon>
        <taxon>Nonomuraea</taxon>
    </lineage>
</organism>
<evidence type="ECO:0000313" key="13">
    <source>
        <dbReference type="Proteomes" id="UP001597097"/>
    </source>
</evidence>
<evidence type="ECO:0000256" key="6">
    <source>
        <dbReference type="ARBA" id="ARBA00022840"/>
    </source>
</evidence>
<evidence type="ECO:0000256" key="9">
    <source>
        <dbReference type="SAM" id="MobiDB-lite"/>
    </source>
</evidence>
<evidence type="ECO:0000256" key="4">
    <source>
        <dbReference type="ARBA" id="ARBA00022741"/>
    </source>
</evidence>
<evidence type="ECO:0000259" key="11">
    <source>
        <dbReference type="PROSITE" id="PS50011"/>
    </source>
</evidence>
<dbReference type="Pfam" id="PF00069">
    <property type="entry name" value="Pkinase"/>
    <property type="match status" value="1"/>
</dbReference>
<accession>A0ABW4GHL2</accession>
<feature type="transmembrane region" description="Helical" evidence="10">
    <location>
        <begin position="384"/>
        <end position="405"/>
    </location>
</feature>
<dbReference type="GO" id="GO:0004674">
    <property type="term" value="F:protein serine/threonine kinase activity"/>
    <property type="evidence" value="ECO:0007669"/>
    <property type="project" value="UniProtKB-KW"/>
</dbReference>
<feature type="compositionally biased region" description="Polar residues" evidence="9">
    <location>
        <begin position="358"/>
        <end position="367"/>
    </location>
</feature>
<keyword evidence="10" id="KW-0812">Transmembrane</keyword>
<dbReference type="EC" id="2.7.11.1" evidence="1"/>
<keyword evidence="5 12" id="KW-0418">Kinase</keyword>
<feature type="compositionally biased region" description="Pro residues" evidence="9">
    <location>
        <begin position="276"/>
        <end position="289"/>
    </location>
</feature>
<keyword evidence="3" id="KW-0808">Transferase</keyword>
<dbReference type="Proteomes" id="UP001597097">
    <property type="component" value="Unassembled WGS sequence"/>
</dbReference>